<dbReference type="AlphaFoldDB" id="A0AAW2G669"/>
<accession>A0AAW2G669</accession>
<organism evidence="2 3">
    <name type="scientific">Cardiocondyla obscurior</name>
    <dbReference type="NCBI Taxonomy" id="286306"/>
    <lineage>
        <taxon>Eukaryota</taxon>
        <taxon>Metazoa</taxon>
        <taxon>Ecdysozoa</taxon>
        <taxon>Arthropoda</taxon>
        <taxon>Hexapoda</taxon>
        <taxon>Insecta</taxon>
        <taxon>Pterygota</taxon>
        <taxon>Neoptera</taxon>
        <taxon>Endopterygota</taxon>
        <taxon>Hymenoptera</taxon>
        <taxon>Apocrita</taxon>
        <taxon>Aculeata</taxon>
        <taxon>Formicoidea</taxon>
        <taxon>Formicidae</taxon>
        <taxon>Myrmicinae</taxon>
        <taxon>Cardiocondyla</taxon>
    </lineage>
</organism>
<sequence length="59" mass="7385">MKIIEGDERTVNYRYVEWKETRLVRIMRDKETRFRYQRRTKGRRWPSCDEKMDQSGSRG</sequence>
<evidence type="ECO:0000313" key="3">
    <source>
        <dbReference type="Proteomes" id="UP001430953"/>
    </source>
</evidence>
<feature type="region of interest" description="Disordered" evidence="1">
    <location>
        <begin position="38"/>
        <end position="59"/>
    </location>
</feature>
<evidence type="ECO:0000313" key="2">
    <source>
        <dbReference type="EMBL" id="KAL0121546.1"/>
    </source>
</evidence>
<keyword evidence="3" id="KW-1185">Reference proteome</keyword>
<protein>
    <submittedName>
        <fullName evidence="2">Uncharacterized protein</fullName>
    </submittedName>
</protein>
<gene>
    <name evidence="2" type="ORF">PUN28_006811</name>
</gene>
<dbReference type="EMBL" id="JADYXP020000006">
    <property type="protein sequence ID" value="KAL0121546.1"/>
    <property type="molecule type" value="Genomic_DNA"/>
</dbReference>
<evidence type="ECO:0000256" key="1">
    <source>
        <dbReference type="SAM" id="MobiDB-lite"/>
    </source>
</evidence>
<reference evidence="2 3" key="1">
    <citation type="submission" date="2023-03" db="EMBL/GenBank/DDBJ databases">
        <title>High recombination rates correlate with genetic variation in Cardiocondyla obscurior ants.</title>
        <authorList>
            <person name="Errbii M."/>
        </authorList>
    </citation>
    <scope>NUCLEOTIDE SEQUENCE [LARGE SCALE GENOMIC DNA]</scope>
    <source>
        <strain evidence="2">Alpha-2009</strain>
        <tissue evidence="2">Whole body</tissue>
    </source>
</reference>
<dbReference type="Proteomes" id="UP001430953">
    <property type="component" value="Unassembled WGS sequence"/>
</dbReference>
<name>A0AAW2G669_9HYME</name>
<proteinExistence type="predicted"/>
<comment type="caution">
    <text evidence="2">The sequence shown here is derived from an EMBL/GenBank/DDBJ whole genome shotgun (WGS) entry which is preliminary data.</text>
</comment>